<dbReference type="GeneID" id="129926072"/>
<keyword evidence="1" id="KW-0812">Transmembrane</keyword>
<dbReference type="AlphaFoldDB" id="A0A9W3A9Z4"/>
<accession>A0A9W3A9Z4</accession>
<evidence type="ECO:0000313" key="3">
    <source>
        <dbReference type="RefSeq" id="XP_055883993.1"/>
    </source>
</evidence>
<evidence type="ECO:0000313" key="2">
    <source>
        <dbReference type="Proteomes" id="UP001165740"/>
    </source>
</evidence>
<protein>
    <submittedName>
        <fullName evidence="3">Uncharacterized protein LOC129926072</fullName>
    </submittedName>
</protein>
<gene>
    <name evidence="3" type="primary">LOC129926072</name>
</gene>
<evidence type="ECO:0000256" key="1">
    <source>
        <dbReference type="SAM" id="Phobius"/>
    </source>
</evidence>
<keyword evidence="2" id="KW-1185">Reference proteome</keyword>
<name>A0A9W3A9Z4_BIOGL</name>
<feature type="transmembrane region" description="Helical" evidence="1">
    <location>
        <begin position="79"/>
        <end position="104"/>
    </location>
</feature>
<dbReference type="OrthoDB" id="6114747at2759"/>
<proteinExistence type="predicted"/>
<keyword evidence="1" id="KW-0472">Membrane</keyword>
<sequence>MAKMIFEIFKDMLRIYLVLAALYAAVEGTRCSYKVLPRNDKIVGAKNFYMATEMAHKDCQWGCCFDQKEDVCCSFPMDAVVFAFIATIAIIIVVALIIILLCYIHSKKTKTHIECNGPILIKDRDQPKLLILP</sequence>
<dbReference type="RefSeq" id="XP_055883993.1">
    <property type="nucleotide sequence ID" value="XM_056028018.1"/>
</dbReference>
<dbReference type="Proteomes" id="UP001165740">
    <property type="component" value="Chromosome 4"/>
</dbReference>
<keyword evidence="1" id="KW-1133">Transmembrane helix</keyword>
<organism evidence="2 3">
    <name type="scientific">Biomphalaria glabrata</name>
    <name type="common">Bloodfluke planorb</name>
    <name type="synonym">Freshwater snail</name>
    <dbReference type="NCBI Taxonomy" id="6526"/>
    <lineage>
        <taxon>Eukaryota</taxon>
        <taxon>Metazoa</taxon>
        <taxon>Spiralia</taxon>
        <taxon>Lophotrochozoa</taxon>
        <taxon>Mollusca</taxon>
        <taxon>Gastropoda</taxon>
        <taxon>Heterobranchia</taxon>
        <taxon>Euthyneura</taxon>
        <taxon>Panpulmonata</taxon>
        <taxon>Hygrophila</taxon>
        <taxon>Lymnaeoidea</taxon>
        <taxon>Planorbidae</taxon>
        <taxon>Biomphalaria</taxon>
    </lineage>
</organism>
<reference evidence="3" key="1">
    <citation type="submission" date="2025-08" db="UniProtKB">
        <authorList>
            <consortium name="RefSeq"/>
        </authorList>
    </citation>
    <scope>IDENTIFICATION</scope>
</reference>